<dbReference type="Proteomes" id="UP000053087">
    <property type="component" value="Chromosome"/>
</dbReference>
<feature type="transmembrane region" description="Helical" evidence="1">
    <location>
        <begin position="12"/>
        <end position="29"/>
    </location>
</feature>
<evidence type="ECO:0000256" key="1">
    <source>
        <dbReference type="SAM" id="Phobius"/>
    </source>
</evidence>
<dbReference type="OrthoDB" id="372401at2157"/>
<accession>A0A660HQG7</accession>
<reference evidence="2 3" key="1">
    <citation type="journal article" date="2016" name="Int. J. Syst. Evol. Microbiol.">
        <title>Methanosarcina flavescens sp. nov., a methanogenic archaeon isolated from a full-scale anaerobic digester.</title>
        <authorList>
            <person name="Kern T."/>
            <person name="Fischer M.A."/>
            <person name="Deppenmeier U."/>
            <person name="Schmitz R.A."/>
            <person name="Rother M."/>
        </authorList>
    </citation>
    <scope>NUCLEOTIDE SEQUENCE [LARGE SCALE GENOMIC DNA]</scope>
    <source>
        <strain evidence="2 3">E03.2</strain>
    </source>
</reference>
<evidence type="ECO:0000313" key="3">
    <source>
        <dbReference type="Proteomes" id="UP000053087"/>
    </source>
</evidence>
<organism evidence="2 3">
    <name type="scientific">Methanosarcina flavescens</name>
    <dbReference type="NCBI Taxonomy" id="1715806"/>
    <lineage>
        <taxon>Archaea</taxon>
        <taxon>Methanobacteriati</taxon>
        <taxon>Methanobacteriota</taxon>
        <taxon>Stenosarchaea group</taxon>
        <taxon>Methanomicrobia</taxon>
        <taxon>Methanosarcinales</taxon>
        <taxon>Methanosarcinaceae</taxon>
        <taxon>Methanosarcina</taxon>
    </lineage>
</organism>
<protein>
    <submittedName>
        <fullName evidence="2">Uncharacterized protein</fullName>
    </submittedName>
</protein>
<keyword evidence="1" id="KW-1133">Transmembrane helix</keyword>
<proteinExistence type="predicted"/>
<keyword evidence="1" id="KW-0472">Membrane</keyword>
<sequence>MKLNIRTTGRILLLASMVSIFCLALFVLVPHEEYQEYVILEQHQTDLFDPEGGLLLKVSQDNSQEYIYFKDCEVPEGLQPGDKIRIKWISTAGEKRIDGVWPA</sequence>
<keyword evidence="1" id="KW-0812">Transmembrane</keyword>
<dbReference type="GeneID" id="53687309"/>
<gene>
    <name evidence="2" type="ORF">AOB57_004265</name>
</gene>
<keyword evidence="3" id="KW-1185">Reference proteome</keyword>
<name>A0A660HQG7_9EURY</name>
<dbReference type="AlphaFoldDB" id="A0A660HQG7"/>
<dbReference type="KEGG" id="mfz:AOB57_004265"/>
<evidence type="ECO:0000313" key="2">
    <source>
        <dbReference type="EMBL" id="AYK14510.1"/>
    </source>
</evidence>
<dbReference type="EMBL" id="CP032683">
    <property type="protein sequence ID" value="AYK14510.1"/>
    <property type="molecule type" value="Genomic_DNA"/>
</dbReference>
<dbReference type="RefSeq" id="WP_048159117.1">
    <property type="nucleotide sequence ID" value="NZ_CP032683.1"/>
</dbReference>